<evidence type="ECO:0000256" key="1">
    <source>
        <dbReference type="SAM" id="Coils"/>
    </source>
</evidence>
<reference evidence="4" key="2">
    <citation type="submission" date="2020-12" db="EMBL/GenBank/DDBJ databases">
        <title>New Spironucleus salmonicida genome in near-complete chromosomes.</title>
        <authorList>
            <person name="Xu F."/>
            <person name="Kurt Z."/>
            <person name="Jimenez-Gonzalez A."/>
            <person name="Astvaldsson A."/>
            <person name="Andersson J.O."/>
            <person name="Svard S.G."/>
        </authorList>
    </citation>
    <scope>NUCLEOTIDE SEQUENCE</scope>
    <source>
        <strain evidence="4">ATCC 50377</strain>
    </source>
</reference>
<proteinExistence type="predicted"/>
<protein>
    <submittedName>
        <fullName evidence="3">Uncharacterized protein</fullName>
    </submittedName>
</protein>
<keyword evidence="1" id="KW-0175">Coiled coil</keyword>
<dbReference type="AlphaFoldDB" id="V6LL82"/>
<dbReference type="EMBL" id="KI546101">
    <property type="protein sequence ID" value="EST45128.1"/>
    <property type="molecule type" value="Genomic_DNA"/>
</dbReference>
<dbReference type="Proteomes" id="UP000018208">
    <property type="component" value="Unassembled WGS sequence"/>
</dbReference>
<evidence type="ECO:0000313" key="4">
    <source>
        <dbReference type="EMBL" id="KAH0573461.1"/>
    </source>
</evidence>
<keyword evidence="5" id="KW-1185">Reference proteome</keyword>
<feature type="coiled-coil region" evidence="1">
    <location>
        <begin position="118"/>
        <end position="145"/>
    </location>
</feature>
<evidence type="ECO:0000313" key="3">
    <source>
        <dbReference type="EMBL" id="EST45128.1"/>
    </source>
</evidence>
<dbReference type="VEuPathDB" id="GiardiaDB:SS50377_25581"/>
<accession>V6LL82</accession>
<dbReference type="EMBL" id="AUWU02000005">
    <property type="protein sequence ID" value="KAH0573461.1"/>
    <property type="molecule type" value="Genomic_DNA"/>
</dbReference>
<gene>
    <name evidence="3" type="ORF">SS50377_15150</name>
    <name evidence="4" type="ORF">SS50377_25581</name>
</gene>
<feature type="compositionally biased region" description="Polar residues" evidence="2">
    <location>
        <begin position="53"/>
        <end position="69"/>
    </location>
</feature>
<feature type="region of interest" description="Disordered" evidence="2">
    <location>
        <begin position="28"/>
        <end position="69"/>
    </location>
</feature>
<reference evidence="3 4" key="1">
    <citation type="journal article" date="2014" name="PLoS Genet.">
        <title>The Genome of Spironucleus salmonicida Highlights a Fish Pathogen Adapted to Fluctuating Environments.</title>
        <authorList>
            <person name="Xu F."/>
            <person name="Jerlstrom-Hultqvist J."/>
            <person name="Einarsson E."/>
            <person name="Astvaldsson A."/>
            <person name="Svard S.G."/>
            <person name="Andersson J.O."/>
        </authorList>
    </citation>
    <scope>NUCLEOTIDE SEQUENCE</scope>
    <source>
        <strain evidence="4">ATCC 50377</strain>
    </source>
</reference>
<evidence type="ECO:0000313" key="5">
    <source>
        <dbReference type="Proteomes" id="UP000018208"/>
    </source>
</evidence>
<sequence length="604" mass="69613">MKHETSTIDSMQQSESVSVIVQKYRDKYQSSLSDDSKSSQQSQEHKFQPAQPPTKQSAHPLSISNFQEDSSPKETLCLTAIQSTSSSKVLESQLKQPEPTNSQPILLPTVTQLIFTQIEDLRSEVKALRLENQNQALELRRLSQRPAFQTQPQRIDTTEVTKLALQTFVVQQFENYKSSIERDLFELNQHAKRSVYDRTACVNSGVFYEQVLRRLVCVESAVQAKGEMQDQEMQLMQNQIDSCAQVVQANFLSHKKAVQIVADLSDGKFQEVKRANRSLKGQIRVCRKIVKKSHAILAKEMEMIKAEFHGTIQRVQEFAESANSNCQNQRQFMDKISSEIGVKSKIEEQFRNGINKIQEELVQRIQSAEQDIQGLFGVRGISVQQSEKIVREARLEQIQHREDILVQDTKVENQKQIVKNILQQSKDEKKEADQQDQKGYGANDPIRAQKLTIYNKQTSLLDNSQLLDKEYLYQTPFNASIEEESCTEYAKDAHYGQHQKLQYQPFNNIPYNTDYGDKKSQKLLKSDIQKINKAVRSPSLGKVDLKRVIKNMQKMNPLEPEIYKGSKSKQYKRDNIDDILNKIDNMKRRVGQKEIYQMYSDSDD</sequence>
<evidence type="ECO:0000256" key="2">
    <source>
        <dbReference type="SAM" id="MobiDB-lite"/>
    </source>
</evidence>
<feature type="compositionally biased region" description="Low complexity" evidence="2">
    <location>
        <begin position="29"/>
        <end position="42"/>
    </location>
</feature>
<feature type="coiled-coil region" evidence="1">
    <location>
        <begin position="411"/>
        <end position="438"/>
    </location>
</feature>
<organism evidence="3">
    <name type="scientific">Spironucleus salmonicida</name>
    <dbReference type="NCBI Taxonomy" id="348837"/>
    <lineage>
        <taxon>Eukaryota</taxon>
        <taxon>Metamonada</taxon>
        <taxon>Diplomonadida</taxon>
        <taxon>Hexamitidae</taxon>
        <taxon>Hexamitinae</taxon>
        <taxon>Spironucleus</taxon>
    </lineage>
</organism>
<name>V6LL82_9EUKA</name>